<keyword evidence="2" id="KW-1185">Reference proteome</keyword>
<organism evidence="1 2">
    <name type="scientific">Ralstonia chuxiongensis</name>
    <dbReference type="NCBI Taxonomy" id="2957504"/>
    <lineage>
        <taxon>Bacteria</taxon>
        <taxon>Pseudomonadati</taxon>
        <taxon>Pseudomonadota</taxon>
        <taxon>Betaproteobacteria</taxon>
        <taxon>Burkholderiales</taxon>
        <taxon>Burkholderiaceae</taxon>
        <taxon>Ralstonia</taxon>
    </lineage>
</organism>
<name>A0AA41WYX0_9RALS</name>
<evidence type="ECO:0000313" key="2">
    <source>
        <dbReference type="Proteomes" id="UP001162793"/>
    </source>
</evidence>
<proteinExistence type="predicted"/>
<dbReference type="EMBL" id="JAMYWC010000015">
    <property type="protein sequence ID" value="MCP1175867.1"/>
    <property type="molecule type" value="Genomic_DNA"/>
</dbReference>
<dbReference type="AlphaFoldDB" id="A0AA41WYX0"/>
<evidence type="ECO:0000313" key="1">
    <source>
        <dbReference type="EMBL" id="MCP1175867.1"/>
    </source>
</evidence>
<protein>
    <submittedName>
        <fullName evidence="1">Uncharacterized protein</fullName>
    </submittedName>
</protein>
<accession>A0AA41WYX0</accession>
<dbReference type="Proteomes" id="UP001162793">
    <property type="component" value="Unassembled WGS sequence"/>
</dbReference>
<reference evidence="2" key="1">
    <citation type="journal article" date="2023" name="Front. Microbiol.">
        <title>Ralstonia chuxiongensis sp. nov., Ralstonia mojiangensis sp. nov., and Ralstonia soli sp. nov., isolated from tobacco fields, are three novel species in the family Burkholderiaceae.</title>
        <authorList>
            <person name="Lu C.H."/>
            <person name="Zhang Y.Y."/>
            <person name="Jiang N."/>
            <person name="Chen W."/>
            <person name="Shao X."/>
            <person name="Zhao Z.M."/>
            <person name="Lu W.L."/>
            <person name="Hu X."/>
            <person name="Xi Y.X."/>
            <person name="Zou S.Y."/>
            <person name="Wei Q.J."/>
            <person name="Lin Z.L."/>
            <person name="Gong L."/>
            <person name="Gai X.T."/>
            <person name="Zhang L.Q."/>
            <person name="Li J.Y."/>
            <person name="Jin Y."/>
            <person name="Xia Z.Y."/>
        </authorList>
    </citation>
    <scope>NUCLEOTIDE SEQUENCE [LARGE SCALE GENOMIC DNA]</scope>
    <source>
        <strain evidence="2">21YRMH01-3</strain>
    </source>
</reference>
<sequence length="217" mass="23074">MTNITTRHELAGTRIEGARYAVRLHPASEWQHDGDPSVAVSVHALPVDGEDHGIDLTYDTEHVFALTDIALVPAGDGTELRCLRATAARSGAPAFREGFVLALEPGMADAIATALPHIDRVSRAAAQIRRALAPHLGRRLWPHEEDAVLTVTAQLARQPSVDAALQAARTFQGEPMFGADSRDSYAELGAALRQPDVNEVLESLIGDLASPPAASAV</sequence>
<gene>
    <name evidence="1" type="ORF">NKG59_26165</name>
</gene>
<dbReference type="RefSeq" id="WP_253543146.1">
    <property type="nucleotide sequence ID" value="NZ_JAMYWC010000015.1"/>
</dbReference>
<comment type="caution">
    <text evidence="1">The sequence shown here is derived from an EMBL/GenBank/DDBJ whole genome shotgun (WGS) entry which is preliminary data.</text>
</comment>